<keyword evidence="2" id="KW-1185">Reference proteome</keyword>
<dbReference type="InterPro" id="IPR014964">
    <property type="entry name" value="DUF1830"/>
</dbReference>
<dbReference type="EMBL" id="GL890840">
    <property type="protein sequence ID" value="EGJ34011.1"/>
    <property type="molecule type" value="Genomic_DNA"/>
</dbReference>
<evidence type="ECO:0008006" key="3">
    <source>
        <dbReference type="Google" id="ProtNLM"/>
    </source>
</evidence>
<evidence type="ECO:0000313" key="1">
    <source>
        <dbReference type="EMBL" id="EGJ34011.1"/>
    </source>
</evidence>
<dbReference type="Proteomes" id="UP000003959">
    <property type="component" value="Unassembled WGS sequence"/>
</dbReference>
<dbReference type="eggNOG" id="ENOG5032RJI">
    <property type="taxonomic scope" value="Bacteria"/>
</dbReference>
<name>F4XMV2_9CYAN</name>
<organism evidence="1 2">
    <name type="scientific">Moorena producens 3L</name>
    <dbReference type="NCBI Taxonomy" id="489825"/>
    <lineage>
        <taxon>Bacteria</taxon>
        <taxon>Bacillati</taxon>
        <taxon>Cyanobacteriota</taxon>
        <taxon>Cyanophyceae</taxon>
        <taxon>Coleofasciculales</taxon>
        <taxon>Coleofasciculaceae</taxon>
        <taxon>Moorena</taxon>
    </lineage>
</organism>
<accession>F4XMV2</accession>
<dbReference type="AlphaFoldDB" id="F4XMV2"/>
<sequence>MFTARRDHKCYLGVCNKLTFRELIDMTQIFDPIPSDSQDSVLCCYVNATSQIQIARITNIPNWYFERVVFPGQRLVFEAPPQALLEIHTGMMASAILSDTIPCDRLLVSQSGNAYGYPVSAESAQPADIKPHPETVDSQRVFTEKLPTLVSAV</sequence>
<gene>
    <name evidence="1" type="ORF">LYNGBM3L_20620</name>
</gene>
<protein>
    <recommendedName>
        <fullName evidence="3">DUF1830 domain-containing protein</fullName>
    </recommendedName>
</protein>
<reference evidence="2" key="1">
    <citation type="journal article" date="2011" name="Proc. Natl. Acad. Sci. U.S.A.">
        <title>Genomic insights into the physiology and ecology of the marine filamentous cyanobacterium Lyngbya majuscula.</title>
        <authorList>
            <person name="Jones A.C."/>
            <person name="Monroe E.A."/>
            <person name="Podell S."/>
            <person name="Hess W.R."/>
            <person name="Klages S."/>
            <person name="Esquenazi E."/>
            <person name="Niessen S."/>
            <person name="Hoover H."/>
            <person name="Rothmann M."/>
            <person name="Lasken R.S."/>
            <person name="Yates J.R.III."/>
            <person name="Reinhardt R."/>
            <person name="Kube M."/>
            <person name="Burkart M.D."/>
            <person name="Allen E.E."/>
            <person name="Dorrestein P.C."/>
            <person name="Gerwick W.H."/>
            <person name="Gerwick L."/>
        </authorList>
    </citation>
    <scope>NUCLEOTIDE SEQUENCE [LARGE SCALE GENOMIC DNA]</scope>
    <source>
        <strain evidence="2">3L</strain>
    </source>
</reference>
<evidence type="ECO:0000313" key="2">
    <source>
        <dbReference type="Proteomes" id="UP000003959"/>
    </source>
</evidence>
<proteinExistence type="predicted"/>
<dbReference type="Pfam" id="PF08865">
    <property type="entry name" value="DUF1830"/>
    <property type="match status" value="1"/>
</dbReference>
<dbReference type="HOGENOM" id="CLU_144128_0_0_3"/>